<dbReference type="EMBL" id="PYDT01000003">
    <property type="protein sequence ID" value="THU67372.1"/>
    <property type="molecule type" value="Genomic_DNA"/>
</dbReference>
<protein>
    <submittedName>
        <fullName evidence="1">Uncharacterized protein</fullName>
    </submittedName>
</protein>
<dbReference type="AlphaFoldDB" id="A0A4S8JYH2"/>
<name>A0A4S8JYH2_MUSBA</name>
<keyword evidence="2" id="KW-1185">Reference proteome</keyword>
<comment type="caution">
    <text evidence="1">The sequence shown here is derived from an EMBL/GenBank/DDBJ whole genome shotgun (WGS) entry which is preliminary data.</text>
</comment>
<dbReference type="Proteomes" id="UP000317650">
    <property type="component" value="Chromosome 5"/>
</dbReference>
<evidence type="ECO:0000313" key="1">
    <source>
        <dbReference type="EMBL" id="THU67372.1"/>
    </source>
</evidence>
<accession>A0A4S8JYH2</accession>
<organism evidence="1 2">
    <name type="scientific">Musa balbisiana</name>
    <name type="common">Banana</name>
    <dbReference type="NCBI Taxonomy" id="52838"/>
    <lineage>
        <taxon>Eukaryota</taxon>
        <taxon>Viridiplantae</taxon>
        <taxon>Streptophyta</taxon>
        <taxon>Embryophyta</taxon>
        <taxon>Tracheophyta</taxon>
        <taxon>Spermatophyta</taxon>
        <taxon>Magnoliopsida</taxon>
        <taxon>Liliopsida</taxon>
        <taxon>Zingiberales</taxon>
        <taxon>Musaceae</taxon>
        <taxon>Musa</taxon>
    </lineage>
</organism>
<reference evidence="1 2" key="1">
    <citation type="journal article" date="2019" name="Nat. Plants">
        <title>Genome sequencing of Musa balbisiana reveals subgenome evolution and function divergence in polyploid bananas.</title>
        <authorList>
            <person name="Yao X."/>
        </authorList>
    </citation>
    <scope>NUCLEOTIDE SEQUENCE [LARGE SCALE GENOMIC DNA]</scope>
    <source>
        <strain evidence="2">cv. DH-PKW</strain>
        <tissue evidence="1">Leaves</tissue>
    </source>
</reference>
<proteinExistence type="predicted"/>
<evidence type="ECO:0000313" key="2">
    <source>
        <dbReference type="Proteomes" id="UP000317650"/>
    </source>
</evidence>
<gene>
    <name evidence="1" type="ORF">C4D60_Mb05t23960</name>
</gene>
<sequence length="108" mass="12167">MHLKQNDKATLVSTNSPRIMIADAWKSTPPVCFMQELIKCIWEKQFCTVASPGHDPLWNERSNGFNLIGREGLQRNKRSNGFNFTGREGIQMNCSGCCCNLFLLDGAQ</sequence>